<dbReference type="EMBL" id="CM055103">
    <property type="protein sequence ID" value="KAJ7534795.1"/>
    <property type="molecule type" value="Genomic_DNA"/>
</dbReference>
<evidence type="ECO:0000313" key="1">
    <source>
        <dbReference type="EMBL" id="KAJ7534795.1"/>
    </source>
</evidence>
<protein>
    <submittedName>
        <fullName evidence="1">Uncharacterized protein</fullName>
    </submittedName>
</protein>
<comment type="caution">
    <text evidence="1">The sequence shown here is derived from an EMBL/GenBank/DDBJ whole genome shotgun (WGS) entry which is preliminary data.</text>
</comment>
<reference evidence="2" key="1">
    <citation type="journal article" date="2024" name="Proc. Natl. Acad. Sci. U.S.A.">
        <title>Extraordinary preservation of gene collinearity over three hundred million years revealed in homosporous lycophytes.</title>
        <authorList>
            <person name="Li C."/>
            <person name="Wickell D."/>
            <person name="Kuo L.Y."/>
            <person name="Chen X."/>
            <person name="Nie B."/>
            <person name="Liao X."/>
            <person name="Peng D."/>
            <person name="Ji J."/>
            <person name="Jenkins J."/>
            <person name="Williams M."/>
            <person name="Shu S."/>
            <person name="Plott C."/>
            <person name="Barry K."/>
            <person name="Rajasekar S."/>
            <person name="Grimwood J."/>
            <person name="Han X."/>
            <person name="Sun S."/>
            <person name="Hou Z."/>
            <person name="He W."/>
            <person name="Dai G."/>
            <person name="Sun C."/>
            <person name="Schmutz J."/>
            <person name="Leebens-Mack J.H."/>
            <person name="Li F.W."/>
            <person name="Wang L."/>
        </authorList>
    </citation>
    <scope>NUCLEOTIDE SEQUENCE [LARGE SCALE GENOMIC DNA]</scope>
    <source>
        <strain evidence="2">cv. PW_Plant_1</strain>
    </source>
</reference>
<keyword evidence="2" id="KW-1185">Reference proteome</keyword>
<evidence type="ECO:0000313" key="2">
    <source>
        <dbReference type="Proteomes" id="UP001162992"/>
    </source>
</evidence>
<accession>A0ACC2BYG9</accession>
<dbReference type="Proteomes" id="UP001162992">
    <property type="component" value="Chromosome 12"/>
</dbReference>
<gene>
    <name evidence="1" type="ORF">O6H91_12G003700</name>
</gene>
<organism evidence="1 2">
    <name type="scientific">Diphasiastrum complanatum</name>
    <name type="common">Issler's clubmoss</name>
    <name type="synonym">Lycopodium complanatum</name>
    <dbReference type="NCBI Taxonomy" id="34168"/>
    <lineage>
        <taxon>Eukaryota</taxon>
        <taxon>Viridiplantae</taxon>
        <taxon>Streptophyta</taxon>
        <taxon>Embryophyta</taxon>
        <taxon>Tracheophyta</taxon>
        <taxon>Lycopodiopsida</taxon>
        <taxon>Lycopodiales</taxon>
        <taxon>Lycopodiaceae</taxon>
        <taxon>Lycopodioideae</taxon>
        <taxon>Diphasiastrum</taxon>
    </lineage>
</organism>
<sequence length="593" mass="66981">MAIKLVLHGISSASRRTSSSLPSHFCSRFVSISVLAKDPSIASNASGSIASAAVELDRADDLQLSRNDTSKALEVDHVAGEAMALRSKYHISNRTVHILSKHDEPSLGFQVTSRVDRPSLGFYFRKLSSMVENLEVVRIANKDGAAVSVDQRPLLKPIMNRDYKRLQKYLCNLGIGEDIARPIMDGVPEVLYQIRRYSRASTLARFAGVLSDYGFKQADMKTLVLKNPLLLSSFFSGKLNSTLRVLRDLGLPDECVRQILQKHPSILKQNRGKALIARIQYWQSVGLDHQNLMKVVATYPAILNFNVEQNLKPKLEYLQSFGLSNENVVRIVQRIPYVVTYSIEKNIKPKMEYLESFGLIKEQIGKMLNKHPHFLRCSIERCLKPTIHFLVENGLHGKALVKLLIRQPQILGRSVKRSLVDRMQLIKNLGFERESSKLATVIFVTNCLSLKTLQGRYDHLLSLGLSKSEVYKILKSQPEIYGKSTKDIDQKVEYLVKVLNHPITVLVKIPVYLLYSLEKRIKPRHQLLSWLYSIGSLKKEYCLSTILTMSESSFSSKFVELHPDGATVYHTDSGRLVIGKCVADSGNRIYKLT</sequence>
<proteinExistence type="predicted"/>
<name>A0ACC2BYG9_DIPCM</name>